<evidence type="ECO:0000256" key="3">
    <source>
        <dbReference type="ARBA" id="ARBA00022989"/>
    </source>
</evidence>
<dbReference type="Proteomes" id="UP000054279">
    <property type="component" value="Unassembled WGS sequence"/>
</dbReference>
<sequence length="557" mass="61404">MPLGILNDVYLDQVPGTVALVHKRKAQSGLNEVILVPKPSNDPLDPLNWPRWRKECIFWVLALGGALGSSTGHLLNPGFVELSKEWGVSVNAFKEGVGNGRSFSTIDKNNTKLLIIRIMCSFCPWVSPLAVKYGRRPVYLTAALLLFFGTIWSGLSQGLQSFTGSRIIQGFGVAAFESVMTASIGDIYFVSVFSRVHQRGLRTAIWSFGLTAGVNVAPIVNGYVISSPRFISALFGILCLLVIFLVPETAYKRQHRYAIDSSGASELVPRKAPSIEASNLKNEFEEVAKSSLGEKDPANTFIFEAHDDIQIHTPRHDIKQLLPWSGYKDEKSLFKIFLRPFPFLLSPVVFYGVFIFGLTFIWLILLSIITSTVFALPPYHFNTRQVGLVSIGPMVGSLIGTIISGPLCDLVTTAFAKRNKGIYEPEARLLLIIPMFIFQVGGYIGWAILASKGAHWIGPVSMYTIINLGQSIGNTAAIAYIIDVHRENAAECFAIINFVKDVVLYGFAQFANSWVAEMGVLRVFGVLAGMSGFCMLTTIPMYIYGKRARSFVARHPQ</sequence>
<proteinExistence type="predicted"/>
<evidence type="ECO:0000256" key="5">
    <source>
        <dbReference type="SAM" id="Phobius"/>
    </source>
</evidence>
<dbReference type="InterPro" id="IPR011701">
    <property type="entry name" value="MFS"/>
</dbReference>
<keyword evidence="4 5" id="KW-0472">Membrane</keyword>
<dbReference type="Gene3D" id="1.20.1250.20">
    <property type="entry name" value="MFS general substrate transporter like domains"/>
    <property type="match status" value="1"/>
</dbReference>
<dbReference type="InterPro" id="IPR036259">
    <property type="entry name" value="MFS_trans_sf"/>
</dbReference>
<dbReference type="Pfam" id="PF07690">
    <property type="entry name" value="MFS_1"/>
    <property type="match status" value="1"/>
</dbReference>
<dbReference type="SUPFAM" id="SSF103473">
    <property type="entry name" value="MFS general substrate transporter"/>
    <property type="match status" value="1"/>
</dbReference>
<reference evidence="6 7" key="1">
    <citation type="submission" date="2014-06" db="EMBL/GenBank/DDBJ databases">
        <title>Evolutionary Origins and Diversification of the Mycorrhizal Mutualists.</title>
        <authorList>
            <consortium name="DOE Joint Genome Institute"/>
            <consortium name="Mycorrhizal Genomics Consortium"/>
            <person name="Kohler A."/>
            <person name="Kuo A."/>
            <person name="Nagy L.G."/>
            <person name="Floudas D."/>
            <person name="Copeland A."/>
            <person name="Barry K.W."/>
            <person name="Cichocki N."/>
            <person name="Veneault-Fourrey C."/>
            <person name="LaButti K."/>
            <person name="Lindquist E.A."/>
            <person name="Lipzen A."/>
            <person name="Lundell T."/>
            <person name="Morin E."/>
            <person name="Murat C."/>
            <person name="Riley R."/>
            <person name="Ohm R."/>
            <person name="Sun H."/>
            <person name="Tunlid A."/>
            <person name="Henrissat B."/>
            <person name="Grigoriev I.V."/>
            <person name="Hibbett D.S."/>
            <person name="Martin F."/>
        </authorList>
    </citation>
    <scope>NUCLEOTIDE SEQUENCE [LARGE SCALE GENOMIC DNA]</scope>
    <source>
        <strain evidence="6 7">SS14</strain>
    </source>
</reference>
<dbReference type="PANTHER" id="PTHR23502:SF20">
    <property type="entry name" value="TRANSPORTER, PUTATIVE (AFU_ORTHOLOGUE AFUA_6G13880)-RELATED"/>
    <property type="match status" value="1"/>
</dbReference>
<feature type="transmembrane region" description="Helical" evidence="5">
    <location>
        <begin position="230"/>
        <end position="247"/>
    </location>
</feature>
<feature type="transmembrane region" description="Helical" evidence="5">
    <location>
        <begin position="56"/>
        <end position="75"/>
    </location>
</feature>
<protein>
    <recommendedName>
        <fullName evidence="8">Major facilitator superfamily (MFS) profile domain-containing protein</fullName>
    </recommendedName>
</protein>
<evidence type="ECO:0000256" key="4">
    <source>
        <dbReference type="ARBA" id="ARBA00023136"/>
    </source>
</evidence>
<feature type="transmembrane region" description="Helical" evidence="5">
    <location>
        <begin position="429"/>
        <end position="449"/>
    </location>
</feature>
<dbReference type="GO" id="GO:0022857">
    <property type="term" value="F:transmembrane transporter activity"/>
    <property type="evidence" value="ECO:0007669"/>
    <property type="project" value="InterPro"/>
</dbReference>
<evidence type="ECO:0000256" key="2">
    <source>
        <dbReference type="ARBA" id="ARBA00022692"/>
    </source>
</evidence>
<keyword evidence="2 5" id="KW-0812">Transmembrane</keyword>
<feature type="transmembrane region" description="Helical" evidence="5">
    <location>
        <begin position="388"/>
        <end position="408"/>
    </location>
</feature>
<dbReference type="EMBL" id="KN837152">
    <property type="protein sequence ID" value="KIJ39476.1"/>
    <property type="molecule type" value="Genomic_DNA"/>
</dbReference>
<evidence type="ECO:0008006" key="8">
    <source>
        <dbReference type="Google" id="ProtNLM"/>
    </source>
</evidence>
<dbReference type="AlphaFoldDB" id="A0A0C9VNX8"/>
<organism evidence="6 7">
    <name type="scientific">Sphaerobolus stellatus (strain SS14)</name>
    <dbReference type="NCBI Taxonomy" id="990650"/>
    <lineage>
        <taxon>Eukaryota</taxon>
        <taxon>Fungi</taxon>
        <taxon>Dikarya</taxon>
        <taxon>Basidiomycota</taxon>
        <taxon>Agaricomycotina</taxon>
        <taxon>Agaricomycetes</taxon>
        <taxon>Phallomycetidae</taxon>
        <taxon>Geastrales</taxon>
        <taxon>Sphaerobolaceae</taxon>
        <taxon>Sphaerobolus</taxon>
    </lineage>
</organism>
<comment type="subcellular location">
    <subcellularLocation>
        <location evidence="1">Membrane</location>
        <topology evidence="1">Multi-pass membrane protein</topology>
    </subcellularLocation>
</comment>
<dbReference type="HOGENOM" id="CLU_008455_13_0_1"/>
<feature type="transmembrane region" description="Helical" evidence="5">
    <location>
        <begin position="113"/>
        <end position="131"/>
    </location>
</feature>
<dbReference type="PANTHER" id="PTHR23502">
    <property type="entry name" value="MAJOR FACILITATOR SUPERFAMILY"/>
    <property type="match status" value="1"/>
</dbReference>
<accession>A0A0C9VNX8</accession>
<feature type="transmembrane region" description="Helical" evidence="5">
    <location>
        <begin position="489"/>
        <end position="508"/>
    </location>
</feature>
<feature type="transmembrane region" description="Helical" evidence="5">
    <location>
        <begin position="461"/>
        <end position="482"/>
    </location>
</feature>
<name>A0A0C9VNX8_SPHS4</name>
<keyword evidence="3 5" id="KW-1133">Transmembrane helix</keyword>
<feature type="transmembrane region" description="Helical" evidence="5">
    <location>
        <begin position="138"/>
        <end position="155"/>
    </location>
</feature>
<dbReference type="GO" id="GO:0005886">
    <property type="term" value="C:plasma membrane"/>
    <property type="evidence" value="ECO:0007669"/>
    <property type="project" value="TreeGrafter"/>
</dbReference>
<feature type="transmembrane region" description="Helical" evidence="5">
    <location>
        <begin position="348"/>
        <end position="376"/>
    </location>
</feature>
<dbReference type="OrthoDB" id="5215911at2759"/>
<keyword evidence="7" id="KW-1185">Reference proteome</keyword>
<feature type="transmembrane region" description="Helical" evidence="5">
    <location>
        <begin position="203"/>
        <end position="224"/>
    </location>
</feature>
<feature type="transmembrane region" description="Helical" evidence="5">
    <location>
        <begin position="520"/>
        <end position="544"/>
    </location>
</feature>
<evidence type="ECO:0000313" key="6">
    <source>
        <dbReference type="EMBL" id="KIJ39476.1"/>
    </source>
</evidence>
<evidence type="ECO:0000313" key="7">
    <source>
        <dbReference type="Proteomes" id="UP000054279"/>
    </source>
</evidence>
<gene>
    <name evidence="6" type="ORF">M422DRAFT_49621</name>
</gene>
<feature type="transmembrane region" description="Helical" evidence="5">
    <location>
        <begin position="167"/>
        <end position="191"/>
    </location>
</feature>
<evidence type="ECO:0000256" key="1">
    <source>
        <dbReference type="ARBA" id="ARBA00004141"/>
    </source>
</evidence>